<evidence type="ECO:0000313" key="3">
    <source>
        <dbReference type="EMBL" id="SET41221.1"/>
    </source>
</evidence>
<organism evidence="2 5">
    <name type="scientific">Myxococcus fulvus</name>
    <dbReference type="NCBI Taxonomy" id="33"/>
    <lineage>
        <taxon>Bacteria</taxon>
        <taxon>Pseudomonadati</taxon>
        <taxon>Myxococcota</taxon>
        <taxon>Myxococcia</taxon>
        <taxon>Myxococcales</taxon>
        <taxon>Cystobacterineae</taxon>
        <taxon>Myxococcaceae</taxon>
        <taxon>Myxococcus</taxon>
    </lineage>
</organism>
<dbReference type="OrthoDB" id="5505958at2"/>
<dbReference type="Proteomes" id="UP000183760">
    <property type="component" value="Unassembled WGS sequence"/>
</dbReference>
<protein>
    <submittedName>
        <fullName evidence="2">Uncharacterized protein</fullName>
    </submittedName>
</protein>
<reference evidence="3 4" key="1">
    <citation type="submission" date="2016-10" db="EMBL/GenBank/DDBJ databases">
        <authorList>
            <person name="Varghese N."/>
            <person name="Submissions S."/>
        </authorList>
    </citation>
    <scope>NUCLEOTIDE SEQUENCE [LARGE SCALE GENOMIC DNA]</scope>
    <source>
        <strain evidence="3 4">DSM 16525</strain>
    </source>
</reference>
<feature type="region of interest" description="Disordered" evidence="1">
    <location>
        <begin position="13"/>
        <end position="32"/>
    </location>
</feature>
<keyword evidence="4" id="KW-1185">Reference proteome</keyword>
<dbReference type="Proteomes" id="UP000321514">
    <property type="component" value="Unassembled WGS sequence"/>
</dbReference>
<accession>A0A511TD45</accession>
<dbReference type="AlphaFoldDB" id="A0A511TD45"/>
<dbReference type="STRING" id="1334629.MFUL124B02_32220"/>
<dbReference type="EMBL" id="BJXR01000043">
    <property type="protein sequence ID" value="GEN11068.1"/>
    <property type="molecule type" value="Genomic_DNA"/>
</dbReference>
<sequence length="211" mass="22965">MLPLIALMLLSAAPPTPTQVTPEPKPPPEQPRPQCITAQGRELCGFQCRTSGSKAGCAQTPYGTCQVIRDEVHCWDPPRVAIQHPPRTPVRPECKAVRGKVDCGFNCRIFNGEVACNSTPYGICDTHFGKLVCWDPPDSVIHEYAQAMPGARCLNASEAIACGFDCKASRTEVRCTNTPRGVCTMNDQRLTCFDPPSLLHCDHSNPPPPPN</sequence>
<name>A0A511TD45_MYXFU</name>
<comment type="caution">
    <text evidence="2">The sequence shown here is derived from an EMBL/GenBank/DDBJ whole genome shotgun (WGS) entry which is preliminary data.</text>
</comment>
<dbReference type="EMBL" id="FOIB01000002">
    <property type="protein sequence ID" value="SET41221.1"/>
    <property type="molecule type" value="Genomic_DNA"/>
</dbReference>
<gene>
    <name evidence="2" type="ORF">MFU01_61050</name>
    <name evidence="3" type="ORF">SAMN05443572_102186</name>
</gene>
<proteinExistence type="predicted"/>
<evidence type="ECO:0000313" key="5">
    <source>
        <dbReference type="Proteomes" id="UP000321514"/>
    </source>
</evidence>
<evidence type="ECO:0000256" key="1">
    <source>
        <dbReference type="SAM" id="MobiDB-lite"/>
    </source>
</evidence>
<evidence type="ECO:0000313" key="4">
    <source>
        <dbReference type="Proteomes" id="UP000183760"/>
    </source>
</evidence>
<reference evidence="2 5" key="2">
    <citation type="submission" date="2019-07" db="EMBL/GenBank/DDBJ databases">
        <title>Whole genome shotgun sequence of Myxococcus fulvus NBRC 100333.</title>
        <authorList>
            <person name="Hosoyama A."/>
            <person name="Uohara A."/>
            <person name="Ohji S."/>
            <person name="Ichikawa N."/>
        </authorList>
    </citation>
    <scope>NUCLEOTIDE SEQUENCE [LARGE SCALE GENOMIC DNA]</scope>
    <source>
        <strain evidence="2 5">NBRC 100333</strain>
    </source>
</reference>
<evidence type="ECO:0000313" key="2">
    <source>
        <dbReference type="EMBL" id="GEN11068.1"/>
    </source>
</evidence>
<dbReference type="RefSeq" id="WP_074950386.1">
    <property type="nucleotide sequence ID" value="NZ_BJXR01000043.1"/>
</dbReference>